<gene>
    <name evidence="8" type="primary">divIB</name>
    <name evidence="10" type="ORF">J2Z81_000047</name>
</gene>
<protein>
    <recommendedName>
        <fullName evidence="8">Cell division protein DivIB</fullName>
    </recommendedName>
</protein>
<comment type="subcellular location">
    <subcellularLocation>
        <location evidence="8">Cell membrane</location>
        <topology evidence="8">Single-pass type II membrane protein</topology>
    </subcellularLocation>
    <subcellularLocation>
        <location evidence="1">Membrane</location>
    </subcellularLocation>
    <text evidence="8">Localizes to the division septum.</text>
</comment>
<dbReference type="InterPro" id="IPR050487">
    <property type="entry name" value="FtsQ_DivIB"/>
</dbReference>
<dbReference type="PANTHER" id="PTHR37820">
    <property type="entry name" value="CELL DIVISION PROTEIN DIVIB"/>
    <property type="match status" value="1"/>
</dbReference>
<dbReference type="Pfam" id="PF08478">
    <property type="entry name" value="POTRA_1"/>
    <property type="match status" value="1"/>
</dbReference>
<proteinExistence type="inferred from homology"/>
<keyword evidence="11" id="KW-1185">Reference proteome</keyword>
<sequence>MEKKQIVSIEDRIPKLKQARKKKANRRLIFYLTIFFILISIIVYLQSPLSNVKKITVTGNTSVKTKEVIKQSKLTDSTNIWTINKTKVKNNIKENPVVQSVDVDRKLPWTVEIQIKEYERVGYIKKEGYYHPILGNGTTVTSNQKSSNGDAPLIIGFSEGAYLDKMTDELQKLPESILNLISEIHWKPTDENKNKISLYMNDGFMVDGTIRNFAEKMQVYPSIVSQLDSDSKGIIHIGVGAYFESFDKNPDEGETEDSTER</sequence>
<dbReference type="InterPro" id="IPR013685">
    <property type="entry name" value="POTRA_FtsQ_type"/>
</dbReference>
<dbReference type="Gene3D" id="3.10.20.310">
    <property type="entry name" value="membrane protein fhac"/>
    <property type="match status" value="1"/>
</dbReference>
<evidence type="ECO:0000256" key="1">
    <source>
        <dbReference type="ARBA" id="ARBA00004370"/>
    </source>
</evidence>
<dbReference type="Pfam" id="PF03799">
    <property type="entry name" value="FtsQ_DivIB_C"/>
    <property type="match status" value="1"/>
</dbReference>
<name>A0ABS4S550_9BACI</name>
<evidence type="ECO:0000256" key="5">
    <source>
        <dbReference type="ARBA" id="ARBA00022989"/>
    </source>
</evidence>
<evidence type="ECO:0000256" key="8">
    <source>
        <dbReference type="HAMAP-Rule" id="MF_00912"/>
    </source>
</evidence>
<keyword evidence="2 8" id="KW-1003">Cell membrane</keyword>
<evidence type="ECO:0000256" key="3">
    <source>
        <dbReference type="ARBA" id="ARBA00022618"/>
    </source>
</evidence>
<dbReference type="InterPro" id="IPR026580">
    <property type="entry name" value="DivIB"/>
</dbReference>
<keyword evidence="7 8" id="KW-0131">Cell cycle</keyword>
<feature type="transmembrane region" description="Helical" evidence="8">
    <location>
        <begin position="28"/>
        <end position="45"/>
    </location>
</feature>
<evidence type="ECO:0000256" key="6">
    <source>
        <dbReference type="ARBA" id="ARBA00023136"/>
    </source>
</evidence>
<evidence type="ECO:0000313" key="10">
    <source>
        <dbReference type="EMBL" id="MBP2256115.1"/>
    </source>
</evidence>
<evidence type="ECO:0000256" key="2">
    <source>
        <dbReference type="ARBA" id="ARBA00022475"/>
    </source>
</evidence>
<keyword evidence="6 8" id="KW-0472">Membrane</keyword>
<organism evidence="10 11">
    <name type="scientific">Virgibacillus alimentarius</name>
    <dbReference type="NCBI Taxonomy" id="698769"/>
    <lineage>
        <taxon>Bacteria</taxon>
        <taxon>Bacillati</taxon>
        <taxon>Bacillota</taxon>
        <taxon>Bacilli</taxon>
        <taxon>Bacillales</taxon>
        <taxon>Bacillaceae</taxon>
        <taxon>Virgibacillus</taxon>
    </lineage>
</organism>
<dbReference type="EMBL" id="JAGIKX010000001">
    <property type="protein sequence ID" value="MBP2256115.1"/>
    <property type="molecule type" value="Genomic_DNA"/>
</dbReference>
<keyword evidence="3 8" id="KW-0132">Cell division</keyword>
<dbReference type="Proteomes" id="UP001519294">
    <property type="component" value="Unassembled WGS sequence"/>
</dbReference>
<evidence type="ECO:0000313" key="11">
    <source>
        <dbReference type="Proteomes" id="UP001519294"/>
    </source>
</evidence>
<evidence type="ECO:0000256" key="7">
    <source>
        <dbReference type="ARBA" id="ARBA00023306"/>
    </source>
</evidence>
<dbReference type="InterPro" id="IPR034746">
    <property type="entry name" value="POTRA"/>
</dbReference>
<dbReference type="PANTHER" id="PTHR37820:SF1">
    <property type="entry name" value="CELL DIVISION PROTEIN FTSQ"/>
    <property type="match status" value="1"/>
</dbReference>
<comment type="similarity">
    <text evidence="8">Belongs to the FtsQ/DivIB family. DivIB subfamily.</text>
</comment>
<dbReference type="Gene3D" id="3.40.50.10960">
    <property type="match status" value="1"/>
</dbReference>
<accession>A0ABS4S550</accession>
<comment type="caution">
    <text evidence="10">The sequence shown here is derived from an EMBL/GenBank/DDBJ whole genome shotgun (WGS) entry which is preliminary data.</text>
</comment>
<reference evidence="10 11" key="1">
    <citation type="submission" date="2021-03" db="EMBL/GenBank/DDBJ databases">
        <title>Genomic Encyclopedia of Type Strains, Phase IV (KMG-IV): sequencing the most valuable type-strain genomes for metagenomic binning, comparative biology and taxonomic classification.</title>
        <authorList>
            <person name="Goeker M."/>
        </authorList>
    </citation>
    <scope>NUCLEOTIDE SEQUENCE [LARGE SCALE GENOMIC DNA]</scope>
    <source>
        <strain evidence="10 11">DSM 25790</strain>
    </source>
</reference>
<dbReference type="InterPro" id="IPR005548">
    <property type="entry name" value="Cell_div_FtsQ/DivIB_C"/>
</dbReference>
<evidence type="ECO:0000256" key="4">
    <source>
        <dbReference type="ARBA" id="ARBA00022692"/>
    </source>
</evidence>
<dbReference type="GO" id="GO:0051301">
    <property type="term" value="P:cell division"/>
    <property type="evidence" value="ECO:0007669"/>
    <property type="project" value="UniProtKB-KW"/>
</dbReference>
<evidence type="ECO:0000259" key="9">
    <source>
        <dbReference type="PROSITE" id="PS51779"/>
    </source>
</evidence>
<comment type="function">
    <text evidence="8">Cell division protein that may be involved in stabilizing or promoting the assembly of the division complex.</text>
</comment>
<feature type="domain" description="POTRA" evidence="9">
    <location>
        <begin position="50"/>
        <end position="118"/>
    </location>
</feature>
<keyword evidence="5 8" id="KW-1133">Transmembrane helix</keyword>
<keyword evidence="4 8" id="KW-0812">Transmembrane</keyword>
<dbReference type="HAMAP" id="MF_00912">
    <property type="entry name" value="DivIB"/>
    <property type="match status" value="1"/>
</dbReference>
<dbReference type="PROSITE" id="PS51779">
    <property type="entry name" value="POTRA"/>
    <property type="match status" value="1"/>
</dbReference>
<dbReference type="RefSeq" id="WP_029270653.1">
    <property type="nucleotide sequence ID" value="NZ_JAGIKX010000001.1"/>
</dbReference>